<keyword evidence="3" id="KW-0813">Transport</keyword>
<name>A0A562JKZ5_9FIRM</name>
<dbReference type="Pfam" id="PF03591">
    <property type="entry name" value="AzlC"/>
    <property type="match status" value="1"/>
</dbReference>
<evidence type="ECO:0000256" key="2">
    <source>
        <dbReference type="ARBA" id="ARBA00010735"/>
    </source>
</evidence>
<keyword evidence="10" id="KW-1185">Reference proteome</keyword>
<dbReference type="EMBL" id="VLKH01000001">
    <property type="protein sequence ID" value="TWH83840.1"/>
    <property type="molecule type" value="Genomic_DNA"/>
</dbReference>
<keyword evidence="4" id="KW-1003">Cell membrane</keyword>
<evidence type="ECO:0000256" key="1">
    <source>
        <dbReference type="ARBA" id="ARBA00004651"/>
    </source>
</evidence>
<organism evidence="9 10">
    <name type="scientific">Sedimentibacter saalensis</name>
    <dbReference type="NCBI Taxonomy" id="130788"/>
    <lineage>
        <taxon>Bacteria</taxon>
        <taxon>Bacillati</taxon>
        <taxon>Bacillota</taxon>
        <taxon>Tissierellia</taxon>
        <taxon>Sedimentibacter</taxon>
    </lineage>
</organism>
<comment type="similarity">
    <text evidence="2">Belongs to the AzlC family.</text>
</comment>
<comment type="caution">
    <text evidence="9">The sequence shown here is derived from an EMBL/GenBank/DDBJ whole genome shotgun (WGS) entry which is preliminary data.</text>
</comment>
<feature type="transmembrane region" description="Helical" evidence="8">
    <location>
        <begin position="6"/>
        <end position="28"/>
    </location>
</feature>
<gene>
    <name evidence="9" type="ORF">LY60_00456</name>
</gene>
<dbReference type="GO" id="GO:1903785">
    <property type="term" value="P:L-valine transmembrane transport"/>
    <property type="evidence" value="ECO:0007669"/>
    <property type="project" value="TreeGrafter"/>
</dbReference>
<dbReference type="PANTHER" id="PTHR34979">
    <property type="entry name" value="INNER MEMBRANE PROTEIN YGAZ"/>
    <property type="match status" value="1"/>
</dbReference>
<protein>
    <submittedName>
        <fullName evidence="9">4-azaleucine resistance transporter AzlC</fullName>
    </submittedName>
</protein>
<feature type="transmembrane region" description="Helical" evidence="8">
    <location>
        <begin position="204"/>
        <end position="220"/>
    </location>
</feature>
<feature type="transmembrane region" description="Helical" evidence="8">
    <location>
        <begin position="124"/>
        <end position="149"/>
    </location>
</feature>
<dbReference type="RefSeq" id="WP_019230577.1">
    <property type="nucleotide sequence ID" value="NZ_DAMBUX010000006.1"/>
</dbReference>
<dbReference type="Proteomes" id="UP000315343">
    <property type="component" value="Unassembled WGS sequence"/>
</dbReference>
<comment type="subcellular location">
    <subcellularLocation>
        <location evidence="1">Cell membrane</location>
        <topology evidence="1">Multi-pass membrane protein</topology>
    </subcellularLocation>
</comment>
<keyword evidence="6 8" id="KW-1133">Transmembrane helix</keyword>
<dbReference type="AlphaFoldDB" id="A0A562JKZ5"/>
<feature type="transmembrane region" description="Helical" evidence="8">
    <location>
        <begin position="155"/>
        <end position="172"/>
    </location>
</feature>
<evidence type="ECO:0000256" key="4">
    <source>
        <dbReference type="ARBA" id="ARBA00022475"/>
    </source>
</evidence>
<evidence type="ECO:0000256" key="3">
    <source>
        <dbReference type="ARBA" id="ARBA00022448"/>
    </source>
</evidence>
<dbReference type="OrthoDB" id="3177005at2"/>
<proteinExistence type="inferred from homology"/>
<keyword evidence="5 8" id="KW-0812">Transmembrane</keyword>
<accession>A0A562JKZ5</accession>
<dbReference type="InterPro" id="IPR011606">
    <property type="entry name" value="Brnchd-chn_aa_trnsp_permease"/>
</dbReference>
<evidence type="ECO:0000256" key="6">
    <source>
        <dbReference type="ARBA" id="ARBA00022989"/>
    </source>
</evidence>
<dbReference type="GO" id="GO:0005886">
    <property type="term" value="C:plasma membrane"/>
    <property type="evidence" value="ECO:0007669"/>
    <property type="project" value="UniProtKB-SubCell"/>
</dbReference>
<evidence type="ECO:0000256" key="7">
    <source>
        <dbReference type="ARBA" id="ARBA00023136"/>
    </source>
</evidence>
<evidence type="ECO:0000256" key="5">
    <source>
        <dbReference type="ARBA" id="ARBA00022692"/>
    </source>
</evidence>
<sequence length="228" mass="24732">MKRFISGVKTGLPICMGVIPVGISFGIIARQGGLESWQAILMSIIVFAGASQIMSIGMLVQGASVPAIIFATFLINLRHLIMSTYVMNRLKEKGLLKKMALAYVLCDESFALFSMSEEGEDDDIFLFGINVVLGISWITSTAIGCIALSVLPDTISKSLGIAFYASFIAILMPNIRKNMQLFLVVIITGIINSMFGMFFSSSTALIFSILIGACIGMVIIKDEERSME</sequence>
<dbReference type="PANTHER" id="PTHR34979:SF1">
    <property type="entry name" value="INNER MEMBRANE PROTEIN YGAZ"/>
    <property type="match status" value="1"/>
</dbReference>
<feature type="transmembrane region" description="Helical" evidence="8">
    <location>
        <begin position="179"/>
        <end position="198"/>
    </location>
</feature>
<reference evidence="9 10" key="1">
    <citation type="submission" date="2019-07" db="EMBL/GenBank/DDBJ databases">
        <title>Genomic Encyclopedia of Type Strains, Phase I: the one thousand microbial genomes (KMG-I) project.</title>
        <authorList>
            <person name="Kyrpides N."/>
        </authorList>
    </citation>
    <scope>NUCLEOTIDE SEQUENCE [LARGE SCALE GENOMIC DNA]</scope>
    <source>
        <strain evidence="9 10">DSM 13558</strain>
    </source>
</reference>
<evidence type="ECO:0000256" key="8">
    <source>
        <dbReference type="SAM" id="Phobius"/>
    </source>
</evidence>
<feature type="transmembrane region" description="Helical" evidence="8">
    <location>
        <begin position="40"/>
        <end position="61"/>
    </location>
</feature>
<keyword evidence="7 8" id="KW-0472">Membrane</keyword>
<evidence type="ECO:0000313" key="10">
    <source>
        <dbReference type="Proteomes" id="UP000315343"/>
    </source>
</evidence>
<evidence type="ECO:0000313" key="9">
    <source>
        <dbReference type="EMBL" id="TWH83840.1"/>
    </source>
</evidence>